<evidence type="ECO:0000313" key="3">
    <source>
        <dbReference type="EMBL" id="GAA5067936.1"/>
    </source>
</evidence>
<dbReference type="Proteomes" id="UP001499910">
    <property type="component" value="Unassembled WGS sequence"/>
</dbReference>
<gene>
    <name evidence="3" type="ORF">GCM10023209_08020</name>
</gene>
<comment type="caution">
    <text evidence="3">The sequence shown here is derived from an EMBL/GenBank/DDBJ whole genome shotgun (WGS) entry which is preliminary data.</text>
</comment>
<dbReference type="Pfam" id="PF00534">
    <property type="entry name" value="Glycos_transf_1"/>
    <property type="match status" value="1"/>
</dbReference>
<evidence type="ECO:0000259" key="2">
    <source>
        <dbReference type="Pfam" id="PF13439"/>
    </source>
</evidence>
<name>A0ABP9KYD0_9RHOB</name>
<dbReference type="SUPFAM" id="SSF53756">
    <property type="entry name" value="UDP-Glycosyltransferase/glycogen phosphorylase"/>
    <property type="match status" value="1"/>
</dbReference>
<dbReference type="InterPro" id="IPR001296">
    <property type="entry name" value="Glyco_trans_1"/>
</dbReference>
<dbReference type="Gene3D" id="3.40.50.2000">
    <property type="entry name" value="Glycogen Phosphorylase B"/>
    <property type="match status" value="2"/>
</dbReference>
<dbReference type="PANTHER" id="PTHR12526:SF638">
    <property type="entry name" value="SPORE COAT PROTEIN SA"/>
    <property type="match status" value="1"/>
</dbReference>
<keyword evidence="4" id="KW-1185">Reference proteome</keyword>
<feature type="domain" description="Glycosyltransferase subfamily 4-like N-terminal" evidence="2">
    <location>
        <begin position="13"/>
        <end position="170"/>
    </location>
</feature>
<feature type="domain" description="Glycosyl transferase family 1" evidence="1">
    <location>
        <begin position="192"/>
        <end position="348"/>
    </location>
</feature>
<evidence type="ECO:0000313" key="4">
    <source>
        <dbReference type="Proteomes" id="UP001499910"/>
    </source>
</evidence>
<dbReference type="EMBL" id="BAABHW010000001">
    <property type="protein sequence ID" value="GAA5067936.1"/>
    <property type="molecule type" value="Genomic_DNA"/>
</dbReference>
<reference evidence="4" key="1">
    <citation type="journal article" date="2019" name="Int. J. Syst. Evol. Microbiol.">
        <title>The Global Catalogue of Microorganisms (GCM) 10K type strain sequencing project: providing services to taxonomists for standard genome sequencing and annotation.</title>
        <authorList>
            <consortium name="The Broad Institute Genomics Platform"/>
            <consortium name="The Broad Institute Genome Sequencing Center for Infectious Disease"/>
            <person name="Wu L."/>
            <person name="Ma J."/>
        </authorList>
    </citation>
    <scope>NUCLEOTIDE SEQUENCE [LARGE SCALE GENOMIC DNA]</scope>
    <source>
        <strain evidence="4">JCM 18015</strain>
    </source>
</reference>
<dbReference type="InterPro" id="IPR028098">
    <property type="entry name" value="Glyco_trans_4-like_N"/>
</dbReference>
<dbReference type="Pfam" id="PF13439">
    <property type="entry name" value="Glyco_transf_4"/>
    <property type="match status" value="1"/>
</dbReference>
<organism evidence="3 4">
    <name type="scientific">[Roseibacterium] beibuensis</name>
    <dbReference type="NCBI Taxonomy" id="1193142"/>
    <lineage>
        <taxon>Bacteria</taxon>
        <taxon>Pseudomonadati</taxon>
        <taxon>Pseudomonadota</taxon>
        <taxon>Alphaproteobacteria</taxon>
        <taxon>Rhodobacterales</taxon>
        <taxon>Roseobacteraceae</taxon>
        <taxon>Roseicyclus</taxon>
    </lineage>
</organism>
<dbReference type="CDD" id="cd03819">
    <property type="entry name" value="GT4_WavL-like"/>
    <property type="match status" value="1"/>
</dbReference>
<accession>A0ABP9KYD0</accession>
<dbReference type="RefSeq" id="WP_259546534.1">
    <property type="nucleotide sequence ID" value="NZ_BAABHW010000001.1"/>
</dbReference>
<proteinExistence type="predicted"/>
<dbReference type="PANTHER" id="PTHR12526">
    <property type="entry name" value="GLYCOSYLTRANSFERASE"/>
    <property type="match status" value="1"/>
</dbReference>
<protein>
    <submittedName>
        <fullName evidence="3">Glycosyltransferase family 4 protein</fullName>
    </submittedName>
</protein>
<sequence length="377" mass="40011">MRVAQLVPALGDGGVERSAVEMAARLSAEGHPNWVVSAGGRLEAELAALGTGHLRLEIGRKSPLAIRANATRLARWIDAEGIDLIHARSRAPAWVGWLASRRARRKPAFLTTFHGVYGHKGALKRWYNGAMLRGPVVIANSEFIRDHLQTVYGVAPGRILVAPRGVDEARFDPAKVSGAATAAIRTEFGAGDCPLLVLVARISRWKGHRLLLDALEQVTDLPWRLALVGGTDSGTLEAELRARVSDGPLTDRVIFTGSRSDIPAILAAADLAFSVSTEPEAFGRAVIEAGAMETPVIGAAHGGTLETLVAGETGWMVPPGDATALAERIRAALTAPEGAQAMGRAGRAHVLSRFTTRHTLDAELEGYRRALAERGAA</sequence>
<evidence type="ECO:0000259" key="1">
    <source>
        <dbReference type="Pfam" id="PF00534"/>
    </source>
</evidence>